<evidence type="ECO:0000313" key="3">
    <source>
        <dbReference type="Proteomes" id="UP000271626"/>
    </source>
</evidence>
<feature type="compositionally biased region" description="Basic and acidic residues" evidence="1">
    <location>
        <begin position="26"/>
        <end position="39"/>
    </location>
</feature>
<dbReference type="AlphaFoldDB" id="A0A3P8LEA4"/>
<protein>
    <submittedName>
        <fullName evidence="2">Uncharacterized protein</fullName>
    </submittedName>
</protein>
<dbReference type="EMBL" id="LR131273">
    <property type="protein sequence ID" value="VDR38802.1"/>
    <property type="molecule type" value="Genomic_DNA"/>
</dbReference>
<sequence length="63" mass="7016">MANALPDRYRSLEDHADCGLGADEFEGARRFTRPSDRTNEAPVRTAKHATGTSDQITHQETDQ</sequence>
<organism evidence="2 3">
    <name type="scientific">Tsukamurella paurometabola</name>
    <name type="common">Corynebacterium paurometabolum</name>
    <dbReference type="NCBI Taxonomy" id="2061"/>
    <lineage>
        <taxon>Bacteria</taxon>
        <taxon>Bacillati</taxon>
        <taxon>Actinomycetota</taxon>
        <taxon>Actinomycetes</taxon>
        <taxon>Mycobacteriales</taxon>
        <taxon>Tsukamurellaceae</taxon>
        <taxon>Tsukamurella</taxon>
    </lineage>
</organism>
<feature type="region of interest" description="Disordered" evidence="1">
    <location>
        <begin position="25"/>
        <end position="63"/>
    </location>
</feature>
<gene>
    <name evidence="2" type="ORF">NCTC10741_01934</name>
</gene>
<dbReference type="RefSeq" id="WP_126195985.1">
    <property type="nucleotide sequence ID" value="NZ_CP085954.1"/>
</dbReference>
<name>A0A3P8LEA4_TSUPA</name>
<dbReference type="Proteomes" id="UP000271626">
    <property type="component" value="Chromosome"/>
</dbReference>
<accession>A0A3P8LEA4</accession>
<proteinExistence type="predicted"/>
<evidence type="ECO:0000313" key="2">
    <source>
        <dbReference type="EMBL" id="VDR38802.1"/>
    </source>
</evidence>
<evidence type="ECO:0000256" key="1">
    <source>
        <dbReference type="SAM" id="MobiDB-lite"/>
    </source>
</evidence>
<reference evidence="2 3" key="1">
    <citation type="submission" date="2018-12" db="EMBL/GenBank/DDBJ databases">
        <authorList>
            <consortium name="Pathogen Informatics"/>
        </authorList>
    </citation>
    <scope>NUCLEOTIDE SEQUENCE [LARGE SCALE GENOMIC DNA]</scope>
    <source>
        <strain evidence="2 3">NCTC10741</strain>
    </source>
</reference>
<dbReference type="OrthoDB" id="4775445at2"/>